<evidence type="ECO:0000313" key="2">
    <source>
        <dbReference type="EMBL" id="GGK62615.1"/>
    </source>
</evidence>
<evidence type="ECO:0000313" key="3">
    <source>
        <dbReference type="Proteomes" id="UP000627984"/>
    </source>
</evidence>
<comment type="caution">
    <text evidence="2">The sequence shown here is derived from an EMBL/GenBank/DDBJ whole genome shotgun (WGS) entry which is preliminary data.</text>
</comment>
<gene>
    <name evidence="2" type="ORF">GCM10010126_22460</name>
</gene>
<evidence type="ECO:0000256" key="1">
    <source>
        <dbReference type="SAM" id="MobiDB-lite"/>
    </source>
</evidence>
<name>A0AA37BFY4_9ACTN</name>
<feature type="region of interest" description="Disordered" evidence="1">
    <location>
        <begin position="68"/>
        <end position="106"/>
    </location>
</feature>
<reference evidence="2" key="1">
    <citation type="journal article" date="2014" name="Int. J. Syst. Evol. Microbiol.">
        <title>Complete genome sequence of Corynebacterium casei LMG S-19264T (=DSM 44701T), isolated from a smear-ripened cheese.</title>
        <authorList>
            <consortium name="US DOE Joint Genome Institute (JGI-PGF)"/>
            <person name="Walter F."/>
            <person name="Albersmeier A."/>
            <person name="Kalinowski J."/>
            <person name="Ruckert C."/>
        </authorList>
    </citation>
    <scope>NUCLEOTIDE SEQUENCE</scope>
    <source>
        <strain evidence="2">JCM 3093</strain>
    </source>
</reference>
<protein>
    <submittedName>
        <fullName evidence="2">Uncharacterized protein</fullName>
    </submittedName>
</protein>
<reference evidence="2" key="2">
    <citation type="submission" date="2022-09" db="EMBL/GenBank/DDBJ databases">
        <authorList>
            <person name="Sun Q."/>
            <person name="Ohkuma M."/>
        </authorList>
    </citation>
    <scope>NUCLEOTIDE SEQUENCE</scope>
    <source>
        <strain evidence="2">JCM 3093</strain>
    </source>
</reference>
<sequence>MGKSQKQRQPAKPDPAKPSAEELKVRKRLGEIASQRAVAEKQGRKLKVTQEERELRAKQGKFMRIRANTPGTPEYLNRQRQRQAAKTDEAIWNSAHDPETFNSDDW</sequence>
<proteinExistence type="predicted"/>
<organism evidence="2 3">
    <name type="scientific">Planomonospora parontospora</name>
    <dbReference type="NCBI Taxonomy" id="58119"/>
    <lineage>
        <taxon>Bacteria</taxon>
        <taxon>Bacillati</taxon>
        <taxon>Actinomycetota</taxon>
        <taxon>Actinomycetes</taxon>
        <taxon>Streptosporangiales</taxon>
        <taxon>Streptosporangiaceae</taxon>
        <taxon>Planomonospora</taxon>
    </lineage>
</organism>
<dbReference type="Proteomes" id="UP000627984">
    <property type="component" value="Unassembled WGS sequence"/>
</dbReference>
<dbReference type="AlphaFoldDB" id="A0AA37BFY4"/>
<feature type="region of interest" description="Disordered" evidence="1">
    <location>
        <begin position="1"/>
        <end position="23"/>
    </location>
</feature>
<dbReference type="EMBL" id="BMQD01000006">
    <property type="protein sequence ID" value="GGK62615.1"/>
    <property type="molecule type" value="Genomic_DNA"/>
</dbReference>
<dbReference type="RefSeq" id="WP_191894680.1">
    <property type="nucleotide sequence ID" value="NZ_BMQD01000006.1"/>
</dbReference>
<accession>A0AA37BFY4</accession>